<accession>A0A644X3Q8</accession>
<sequence length="861" mass="97364">MTFSINKIESLNENVKIKLYLDINGDGLFKDEEVVKITQDINLSKDGYILEYNLYDNFPNFIGLLDWKVEIEKMHSQEFEKPIVSYDTGRTLFRRLTEEKRIIRVLQVSSYNRYEIGDDINKNLNLKDNKNFIKLLSMPEVSDYTINREVISYEDFYQGNNYGPGKEPLNGRYDMVIMRFADSYGDKLSKEALDQIEAFIKTGQGLMLTHDTLFYQGNNFSTSPIIKRFADWVGQSRYVSSNNSTEIDINGSKIPHDLDKPGSNQLSEAVRVGGTSFRRNEINESNSTKIYKTNDALITQYPFKLEGQMPVRRTHAQYLQLNLEDENVVPWFNLTEDNITGGETTDTRFKDNYVNRYDTRNAYYTYSKGNITFSGTGENTRQMIQYPDPEMRLFVNTIVKAERGANHAPTIEALSETKVTEVPVGKDFNFDAIIKDIDGDKVRINSVKLDNSLIMQQSNFNNSGYKASIKINSEKLNISNKELTLIIEAEDIKGAKTQKSYKIRPVNEGLITAENKEINCLKGDLTAFKIELIKNNDNIRNPIRDITVSLKSQYQFADITDLRVSNDGSFIEGTLKSNAITTSGKISLVIGYTNNIGSKEANVEIFVNSKEGIVNLVATGINGSDISDKINSVDLGNKIAPVYDSNLKQYSFKSITSGNYNLKVNYDYNKYYLQDKNTGNIVPTNGEQVSLSYDNNVVTKEYTLISVATNIKHGLYNSVSNNNLNVTEGSVQLVRGSTANIAIGLTVMSNNTAVSFEIDESIKNREAVGLYKIEGNNIESITGQDVFKVNGNKYEVKLPSNITSETKLVVLYKCRVPEINESNKTEFINKVFINGTEIENKKFSIRATTNENKEILLPDLF</sequence>
<gene>
    <name evidence="1" type="ORF">SDC9_57127</name>
</gene>
<comment type="caution">
    <text evidence="1">The sequence shown here is derived from an EMBL/GenBank/DDBJ whole genome shotgun (WGS) entry which is preliminary data.</text>
</comment>
<dbReference type="AlphaFoldDB" id="A0A644X3Q8"/>
<protein>
    <submittedName>
        <fullName evidence="1">Uncharacterized protein</fullName>
    </submittedName>
</protein>
<dbReference type="EMBL" id="VSSQ01001742">
    <property type="protein sequence ID" value="MPM10792.1"/>
    <property type="molecule type" value="Genomic_DNA"/>
</dbReference>
<proteinExistence type="predicted"/>
<reference evidence="1" key="1">
    <citation type="submission" date="2019-08" db="EMBL/GenBank/DDBJ databases">
        <authorList>
            <person name="Kucharzyk K."/>
            <person name="Murdoch R.W."/>
            <person name="Higgins S."/>
            <person name="Loffler F."/>
        </authorList>
    </citation>
    <scope>NUCLEOTIDE SEQUENCE</scope>
</reference>
<organism evidence="1">
    <name type="scientific">bioreactor metagenome</name>
    <dbReference type="NCBI Taxonomy" id="1076179"/>
    <lineage>
        <taxon>unclassified sequences</taxon>
        <taxon>metagenomes</taxon>
        <taxon>ecological metagenomes</taxon>
    </lineage>
</organism>
<name>A0A644X3Q8_9ZZZZ</name>
<evidence type="ECO:0000313" key="1">
    <source>
        <dbReference type="EMBL" id="MPM10792.1"/>
    </source>
</evidence>